<feature type="transmembrane region" description="Helical" evidence="17">
    <location>
        <begin position="136"/>
        <end position="154"/>
    </location>
</feature>
<keyword evidence="7" id="KW-0328">Glycosyltransferase</keyword>
<reference evidence="20" key="1">
    <citation type="submission" date="2021-01" db="EMBL/GenBank/DDBJ databases">
        <authorList>
            <person name="Corre E."/>
            <person name="Pelletier E."/>
            <person name="Niang G."/>
            <person name="Scheremetjew M."/>
            <person name="Finn R."/>
            <person name="Kale V."/>
            <person name="Holt S."/>
            <person name="Cochrane G."/>
            <person name="Meng A."/>
            <person name="Brown T."/>
            <person name="Cohen L."/>
        </authorList>
    </citation>
    <scope>NUCLEOTIDE SEQUENCE</scope>
    <source>
        <strain evidence="20">Ms1</strain>
    </source>
</reference>
<dbReference type="GO" id="GO:0046872">
    <property type="term" value="F:metal ion binding"/>
    <property type="evidence" value="ECO:0007669"/>
    <property type="project" value="UniProtKB-KW"/>
</dbReference>
<dbReference type="EMBL" id="HBFS01020010">
    <property type="protein sequence ID" value="CAD8920153.1"/>
    <property type="molecule type" value="Transcribed_RNA"/>
</dbReference>
<evidence type="ECO:0000256" key="11">
    <source>
        <dbReference type="ARBA" id="ARBA00022842"/>
    </source>
</evidence>
<evidence type="ECO:0000256" key="16">
    <source>
        <dbReference type="SAM" id="MobiDB-lite"/>
    </source>
</evidence>
<evidence type="ECO:0000256" key="9">
    <source>
        <dbReference type="ARBA" id="ARBA00022692"/>
    </source>
</evidence>
<feature type="transmembrane region" description="Helical" evidence="17">
    <location>
        <begin position="203"/>
        <end position="225"/>
    </location>
</feature>
<comment type="subcellular location">
    <subcellularLocation>
        <location evidence="3">Endomembrane system</location>
        <topology evidence="3">Multi-pass membrane protein</topology>
    </subcellularLocation>
</comment>
<keyword evidence="11" id="KW-0460">Magnesium</keyword>
<dbReference type="InterPro" id="IPR003674">
    <property type="entry name" value="Oligo_trans_STT3"/>
</dbReference>
<keyword evidence="14" id="KW-0464">Manganese</keyword>
<evidence type="ECO:0000256" key="17">
    <source>
        <dbReference type="SAM" id="Phobius"/>
    </source>
</evidence>
<dbReference type="InterPro" id="IPR048307">
    <property type="entry name" value="STT3_N"/>
</dbReference>
<feature type="compositionally biased region" description="Basic and acidic residues" evidence="16">
    <location>
        <begin position="797"/>
        <end position="806"/>
    </location>
</feature>
<dbReference type="PANTHER" id="PTHR13872">
    <property type="entry name" value="DOLICHYL-DIPHOSPHOOLIGOSACCHARIDE--PROTEIN GLYCOSYLTRANSFERASE SUBUNIT"/>
    <property type="match status" value="1"/>
</dbReference>
<keyword evidence="13 17" id="KW-0472">Membrane</keyword>
<feature type="domain" description="Oligosaccharyl transferase STT3 N-terminal" evidence="18">
    <location>
        <begin position="15"/>
        <end position="406"/>
    </location>
</feature>
<feature type="region of interest" description="Disordered" evidence="16">
    <location>
        <begin position="787"/>
        <end position="812"/>
    </location>
</feature>
<keyword evidence="8" id="KW-0808">Transferase</keyword>
<feature type="transmembrane region" description="Helical" evidence="17">
    <location>
        <begin position="294"/>
        <end position="316"/>
    </location>
</feature>
<feature type="compositionally biased region" description="Basic and acidic residues" evidence="16">
    <location>
        <begin position="442"/>
        <end position="455"/>
    </location>
</feature>
<comment type="similarity">
    <text evidence="5">Belongs to the STT3 family.</text>
</comment>
<dbReference type="PANTHER" id="PTHR13872:SF1">
    <property type="entry name" value="DOLICHYL-DIPHOSPHOOLIGOSACCHARIDE--PROTEIN GLYCOSYLTRANSFERASE SUBUNIT STT3B"/>
    <property type="match status" value="1"/>
</dbReference>
<dbReference type="Pfam" id="PF02516">
    <property type="entry name" value="STT3"/>
    <property type="match status" value="1"/>
</dbReference>
<dbReference type="GO" id="GO:0012505">
    <property type="term" value="C:endomembrane system"/>
    <property type="evidence" value="ECO:0007669"/>
    <property type="project" value="UniProtKB-SubCell"/>
</dbReference>
<evidence type="ECO:0000256" key="7">
    <source>
        <dbReference type="ARBA" id="ARBA00022676"/>
    </source>
</evidence>
<keyword evidence="9 17" id="KW-0812">Transmembrane</keyword>
<feature type="transmembrane region" description="Helical" evidence="17">
    <location>
        <begin position="166"/>
        <end position="183"/>
    </location>
</feature>
<comment type="catalytic activity">
    <reaction evidence="15">
        <text>a di-trans,poly-cis-dolichyl diphosphooligosaccharide + L-asparaginyl-[protein] = N(4)-(oligosaccharide-(1-&gt;4)-N-acetyl-beta-D-glucosaminyl-(1-&gt;4)-N-acetyl-beta-D-glucosaminyl)-L-asparaginyl-[protein] + a di-trans,poly-cis-dolichyl diphosphate + H(+)</text>
        <dbReference type="Rhea" id="RHEA:22980"/>
        <dbReference type="Rhea" id="RHEA-COMP:12804"/>
        <dbReference type="Rhea" id="RHEA-COMP:12805"/>
        <dbReference type="Rhea" id="RHEA-COMP:19506"/>
        <dbReference type="Rhea" id="RHEA-COMP:19509"/>
        <dbReference type="ChEBI" id="CHEBI:15378"/>
        <dbReference type="ChEBI" id="CHEBI:50347"/>
        <dbReference type="ChEBI" id="CHEBI:57497"/>
        <dbReference type="ChEBI" id="CHEBI:57570"/>
        <dbReference type="ChEBI" id="CHEBI:132529"/>
        <dbReference type="EC" id="2.4.99.18"/>
    </reaction>
</comment>
<evidence type="ECO:0000256" key="12">
    <source>
        <dbReference type="ARBA" id="ARBA00022989"/>
    </source>
</evidence>
<comment type="pathway">
    <text evidence="4">Protein modification; protein glycosylation.</text>
</comment>
<dbReference type="Pfam" id="PF21436">
    <property type="entry name" value="STT3-PglB_core"/>
    <property type="match status" value="1"/>
</dbReference>
<keyword evidence="12 17" id="KW-1133">Transmembrane helix</keyword>
<dbReference type="GO" id="GO:0016020">
    <property type="term" value="C:membrane"/>
    <property type="evidence" value="ECO:0007669"/>
    <property type="project" value="InterPro"/>
</dbReference>
<dbReference type="UniPathway" id="UPA00378"/>
<evidence type="ECO:0000256" key="14">
    <source>
        <dbReference type="ARBA" id="ARBA00023211"/>
    </source>
</evidence>
<dbReference type="InterPro" id="IPR048999">
    <property type="entry name" value="STT3-PglB_core"/>
</dbReference>
<gene>
    <name evidence="20" type="ORF">BSP0115_LOCUS13415</name>
</gene>
<evidence type="ECO:0000256" key="6">
    <source>
        <dbReference type="ARBA" id="ARBA00012605"/>
    </source>
</evidence>
<evidence type="ECO:0000259" key="19">
    <source>
        <dbReference type="Pfam" id="PF21436"/>
    </source>
</evidence>
<feature type="transmembrane region" description="Helical" evidence="17">
    <location>
        <begin position="400"/>
        <end position="423"/>
    </location>
</feature>
<evidence type="ECO:0000256" key="1">
    <source>
        <dbReference type="ARBA" id="ARBA00001936"/>
    </source>
</evidence>
<evidence type="ECO:0000256" key="4">
    <source>
        <dbReference type="ARBA" id="ARBA00004922"/>
    </source>
</evidence>
<sequence length="812" mass="90503">MVSATSVAAWGVRLFVLYMAANAAYHIRMFAIEGFGRVIHEFDPWFNFRATQYLADHGWDAFFTWFDHMSWYPLGRPVGTTIYPGMQITSVAIWQALEALGMPMSLNDVCVFVPVWFGVLATVFCFFLAWECTDNATAAVTAAAIFAVIPAHIMRSVGGGYDNESVAMTAMLSTFFFWCRSLRTPSSWWIGAVAGIAYFNMVAAWGGYVFVLNMVAAHAAGLVLCGYHSTNLHRAYTLFYVIGTALAIQVPVVGMTPLKSLEQLGAFAVFGLIQLMEIVDIIKRRRKLADEDVFKVRVQVFGAAAALAAAVVAWLWPQGYFGPLSSRIRGLFVQHTRTGNPLVDSVAEHQPASADAYWQYLHAMCYFAPIGFCIALVARNERKLFLTFYAMVAYYFSNRMARLIILIGPIAAILGGYAIGLGIEWGAAQFFGSDAAAADAKGEEGEKGKDDKAKDAAAAATPARGKRQGKGKKGGATEAPSSTKAGKKGKVADLHGFKADHLLRRLGFDDAIVFYYSESGKATRMITAGFFFFAVWFVATRFNQYSQALAYSMSQPSIMFKARLQSGEEIIVDDYREAYWWLRDNTPEDSRVMAWWDYGYQIAGVANRTTIADGNTWNHEHIATLGRALTSPEKEAHRMIRHLADYVLIWTGGGGDDLAKAPHMARIGNSVYHDICPGDPTCRNYGFMDQQMTPTPMMAESLLYKLHSGGQRPGVEVDPNRFREVFTSKYNKVRIYQVMSVSKKSKEWAADPANWVCDRPGSWFCRGQYPPALDKVMSKKKDFKQLEDFNTEDDEEAQKYQEEYHKRMSGMA</sequence>
<evidence type="ECO:0000256" key="13">
    <source>
        <dbReference type="ARBA" id="ARBA00023136"/>
    </source>
</evidence>
<evidence type="ECO:0000256" key="8">
    <source>
        <dbReference type="ARBA" id="ARBA00022679"/>
    </source>
</evidence>
<name>A0A7S1GAA0_9STRA</name>
<dbReference type="EC" id="2.4.99.18" evidence="6"/>
<feature type="transmembrane region" description="Helical" evidence="17">
    <location>
        <begin position="237"/>
        <end position="258"/>
    </location>
</feature>
<accession>A0A7S1GAA0</accession>
<comment type="cofactor">
    <cofactor evidence="1">
        <name>Mn(2+)</name>
        <dbReference type="ChEBI" id="CHEBI:29035"/>
    </cofactor>
</comment>
<evidence type="ECO:0000313" key="20">
    <source>
        <dbReference type="EMBL" id="CAD8920153.1"/>
    </source>
</evidence>
<dbReference type="FunFam" id="3.40.50.12610:FF:000003">
    <property type="entry name" value="Oligosaccharyl transferase-like protein"/>
    <property type="match status" value="1"/>
</dbReference>
<dbReference type="Gene3D" id="3.40.50.12610">
    <property type="match status" value="1"/>
</dbReference>
<protein>
    <recommendedName>
        <fullName evidence="6">dolichyl-diphosphooligosaccharide--protein glycotransferase</fullName>
        <ecNumber evidence="6">2.4.99.18</ecNumber>
    </recommendedName>
</protein>
<feature type="transmembrane region" description="Helical" evidence="17">
    <location>
        <begin position="109"/>
        <end position="130"/>
    </location>
</feature>
<dbReference type="GO" id="GO:0004579">
    <property type="term" value="F:dolichyl-diphosphooligosaccharide-protein glycotransferase activity"/>
    <property type="evidence" value="ECO:0007669"/>
    <property type="project" value="UniProtKB-EC"/>
</dbReference>
<evidence type="ECO:0000256" key="10">
    <source>
        <dbReference type="ARBA" id="ARBA00022723"/>
    </source>
</evidence>
<evidence type="ECO:0000256" key="2">
    <source>
        <dbReference type="ARBA" id="ARBA00001946"/>
    </source>
</evidence>
<evidence type="ECO:0000256" key="3">
    <source>
        <dbReference type="ARBA" id="ARBA00004127"/>
    </source>
</evidence>
<feature type="transmembrane region" description="Helical" evidence="17">
    <location>
        <begin position="264"/>
        <end position="282"/>
    </location>
</feature>
<proteinExistence type="inferred from homology"/>
<feature type="transmembrane region" description="Helical" evidence="17">
    <location>
        <begin position="6"/>
        <end position="27"/>
    </location>
</feature>
<dbReference type="AlphaFoldDB" id="A0A7S1GAA0"/>
<evidence type="ECO:0000256" key="5">
    <source>
        <dbReference type="ARBA" id="ARBA00010810"/>
    </source>
</evidence>
<feature type="domain" description="STT3/PglB/AglB core" evidence="19">
    <location>
        <begin position="589"/>
        <end position="646"/>
    </location>
</feature>
<evidence type="ECO:0000256" key="15">
    <source>
        <dbReference type="ARBA" id="ARBA00048829"/>
    </source>
</evidence>
<organism evidence="20">
    <name type="scientific">Bicosoecida sp. CB-2014</name>
    <dbReference type="NCBI Taxonomy" id="1486930"/>
    <lineage>
        <taxon>Eukaryota</taxon>
        <taxon>Sar</taxon>
        <taxon>Stramenopiles</taxon>
        <taxon>Bigyra</taxon>
        <taxon>Opalozoa</taxon>
        <taxon>Bicosoecida</taxon>
    </lineage>
</organism>
<comment type="cofactor">
    <cofactor evidence="2">
        <name>Mg(2+)</name>
        <dbReference type="ChEBI" id="CHEBI:18420"/>
    </cofactor>
</comment>
<feature type="compositionally biased region" description="Basic residues" evidence="16">
    <location>
        <begin position="464"/>
        <end position="473"/>
    </location>
</feature>
<feature type="region of interest" description="Disordered" evidence="16">
    <location>
        <begin position="442"/>
        <end position="487"/>
    </location>
</feature>
<keyword evidence="10" id="KW-0479">Metal-binding</keyword>
<evidence type="ECO:0000259" key="18">
    <source>
        <dbReference type="Pfam" id="PF02516"/>
    </source>
</evidence>
<feature type="transmembrane region" description="Helical" evidence="17">
    <location>
        <begin position="360"/>
        <end position="379"/>
    </location>
</feature>